<dbReference type="AlphaFoldDB" id="A0A5B0MHI3"/>
<name>A0A5B0MHI3_PUCGR</name>
<reference evidence="2 3" key="1">
    <citation type="submission" date="2019-05" db="EMBL/GenBank/DDBJ databases">
        <title>Emergence of the Ug99 lineage of the wheat stem rust pathogen through somatic hybridization.</title>
        <authorList>
            <person name="Li F."/>
            <person name="Upadhyaya N.M."/>
            <person name="Sperschneider J."/>
            <person name="Matny O."/>
            <person name="Nguyen-Phuc H."/>
            <person name="Mago R."/>
            <person name="Raley C."/>
            <person name="Miller M.E."/>
            <person name="Silverstein K.A.T."/>
            <person name="Henningsen E."/>
            <person name="Hirsch C.D."/>
            <person name="Visser B."/>
            <person name="Pretorius Z.A."/>
            <person name="Steffenson B.J."/>
            <person name="Schwessinger B."/>
            <person name="Dodds P.N."/>
            <person name="Figueroa M."/>
        </authorList>
    </citation>
    <scope>NUCLEOTIDE SEQUENCE [LARGE SCALE GENOMIC DNA]</scope>
    <source>
        <strain evidence="2 3">Ug99</strain>
    </source>
</reference>
<sequence length="146" mass="15812">MGSNSEDSAPPGTPQSPLQDLVDPSKLEPSFPVERDSRTPASSLSKPDFDKPLFTNENNTTNPEAALPDNFTALKKQALELYGDEAKDEQVEVVAALVHGLHTFVLAGTGFGKTQIAEMYHNLFQPDQKAILLVVNPLDSLGDHQV</sequence>
<protein>
    <recommendedName>
        <fullName evidence="4">ATP-dependent DNA helicase sgs1</fullName>
    </recommendedName>
</protein>
<evidence type="ECO:0000313" key="2">
    <source>
        <dbReference type="EMBL" id="KAA1075589.1"/>
    </source>
</evidence>
<dbReference type="EMBL" id="VDEP01000472">
    <property type="protein sequence ID" value="KAA1075589.1"/>
    <property type="molecule type" value="Genomic_DNA"/>
</dbReference>
<evidence type="ECO:0008006" key="4">
    <source>
        <dbReference type="Google" id="ProtNLM"/>
    </source>
</evidence>
<dbReference type="Proteomes" id="UP000325313">
    <property type="component" value="Unassembled WGS sequence"/>
</dbReference>
<gene>
    <name evidence="2" type="ORF">PGTUg99_028386</name>
</gene>
<evidence type="ECO:0000313" key="3">
    <source>
        <dbReference type="Proteomes" id="UP000325313"/>
    </source>
</evidence>
<dbReference type="Gene3D" id="3.40.50.300">
    <property type="entry name" value="P-loop containing nucleotide triphosphate hydrolases"/>
    <property type="match status" value="1"/>
</dbReference>
<proteinExistence type="predicted"/>
<evidence type="ECO:0000256" key="1">
    <source>
        <dbReference type="SAM" id="MobiDB-lite"/>
    </source>
</evidence>
<dbReference type="SUPFAM" id="SSF52540">
    <property type="entry name" value="P-loop containing nucleoside triphosphate hydrolases"/>
    <property type="match status" value="1"/>
</dbReference>
<organism evidence="2 3">
    <name type="scientific">Puccinia graminis f. sp. tritici</name>
    <dbReference type="NCBI Taxonomy" id="56615"/>
    <lineage>
        <taxon>Eukaryota</taxon>
        <taxon>Fungi</taxon>
        <taxon>Dikarya</taxon>
        <taxon>Basidiomycota</taxon>
        <taxon>Pucciniomycotina</taxon>
        <taxon>Pucciniomycetes</taxon>
        <taxon>Pucciniales</taxon>
        <taxon>Pucciniaceae</taxon>
        <taxon>Puccinia</taxon>
    </lineage>
</organism>
<accession>A0A5B0MHI3</accession>
<dbReference type="InterPro" id="IPR027417">
    <property type="entry name" value="P-loop_NTPase"/>
</dbReference>
<feature type="region of interest" description="Disordered" evidence="1">
    <location>
        <begin position="1"/>
        <end position="67"/>
    </location>
</feature>
<comment type="caution">
    <text evidence="2">The sequence shown here is derived from an EMBL/GenBank/DDBJ whole genome shotgun (WGS) entry which is preliminary data.</text>
</comment>